<dbReference type="OrthoDB" id="5821202at2759"/>
<feature type="compositionally biased region" description="Basic and acidic residues" evidence="2">
    <location>
        <begin position="749"/>
        <end position="764"/>
    </location>
</feature>
<protein>
    <submittedName>
        <fullName evidence="5">Fibronectin type-III domain-containing protein</fullName>
    </submittedName>
</protein>
<feature type="compositionally biased region" description="Polar residues" evidence="2">
    <location>
        <begin position="932"/>
        <end position="945"/>
    </location>
</feature>
<gene>
    <name evidence="3" type="ORF">ACOC_LOCUS9275</name>
</gene>
<dbReference type="EMBL" id="UYYA01004272">
    <property type="protein sequence ID" value="VDM60860.1"/>
    <property type="molecule type" value="Genomic_DNA"/>
</dbReference>
<feature type="coiled-coil region" evidence="1">
    <location>
        <begin position="616"/>
        <end position="643"/>
    </location>
</feature>
<evidence type="ECO:0000313" key="4">
    <source>
        <dbReference type="Proteomes" id="UP000267027"/>
    </source>
</evidence>
<reference evidence="3 4" key="2">
    <citation type="submission" date="2018-11" db="EMBL/GenBank/DDBJ databases">
        <authorList>
            <consortium name="Pathogen Informatics"/>
        </authorList>
    </citation>
    <scope>NUCLEOTIDE SEQUENCE [LARGE SCALE GENOMIC DNA]</scope>
    <source>
        <strain evidence="3 4">Costa Rica</strain>
    </source>
</reference>
<feature type="region of interest" description="Disordered" evidence="2">
    <location>
        <begin position="932"/>
        <end position="966"/>
    </location>
</feature>
<dbReference type="Proteomes" id="UP000267027">
    <property type="component" value="Unassembled WGS sequence"/>
</dbReference>
<evidence type="ECO:0000256" key="2">
    <source>
        <dbReference type="SAM" id="MobiDB-lite"/>
    </source>
</evidence>
<dbReference type="WBParaSite" id="ACOC_0000927401-mRNA-1">
    <property type="protein sequence ID" value="ACOC_0000927401-mRNA-1"/>
    <property type="gene ID" value="ACOC_0000927401"/>
</dbReference>
<keyword evidence="1" id="KW-0175">Coiled coil</keyword>
<proteinExistence type="predicted"/>
<evidence type="ECO:0000313" key="3">
    <source>
        <dbReference type="EMBL" id="VDM60860.1"/>
    </source>
</evidence>
<evidence type="ECO:0000313" key="5">
    <source>
        <dbReference type="WBParaSite" id="ACOC_0000927401-mRNA-1"/>
    </source>
</evidence>
<feature type="compositionally biased region" description="Polar residues" evidence="2">
    <location>
        <begin position="733"/>
        <end position="745"/>
    </location>
</feature>
<organism evidence="5">
    <name type="scientific">Angiostrongylus costaricensis</name>
    <name type="common">Nematode worm</name>
    <dbReference type="NCBI Taxonomy" id="334426"/>
    <lineage>
        <taxon>Eukaryota</taxon>
        <taxon>Metazoa</taxon>
        <taxon>Ecdysozoa</taxon>
        <taxon>Nematoda</taxon>
        <taxon>Chromadorea</taxon>
        <taxon>Rhabditida</taxon>
        <taxon>Rhabditina</taxon>
        <taxon>Rhabditomorpha</taxon>
        <taxon>Strongyloidea</taxon>
        <taxon>Metastrongylidae</taxon>
        <taxon>Angiostrongylus</taxon>
    </lineage>
</organism>
<keyword evidence="4" id="KW-1185">Reference proteome</keyword>
<feature type="region of interest" description="Disordered" evidence="2">
    <location>
        <begin position="1260"/>
        <end position="1282"/>
    </location>
</feature>
<dbReference type="OMA" id="PREFLMI"/>
<feature type="compositionally biased region" description="Basic residues" evidence="2">
    <location>
        <begin position="182"/>
        <end position="192"/>
    </location>
</feature>
<feature type="region of interest" description="Disordered" evidence="2">
    <location>
        <begin position="174"/>
        <end position="193"/>
    </location>
</feature>
<accession>A0A158PJW2</accession>
<sequence length="1636" mass="183688">MTVLDRPVAFFTDIVHNGQDAGNLFGDVPNKMIWSCFKIVLVPHIVNLIRGTVWGNQNLCYIPLMYNILGKVEVPVSVHVRVSNVIVCFASLRHPNLQPDVLDDFTILLEFDLWWSYFVVFLIVYNPPKFMAGLMPKDKDNETFTHNQSTSKSRIHEPWTVEYFLNKPQNLDETDVDPKVESKKKKKRKKHHYEVTNKGIGKENCVLGSSALSENGNDVEHNTIDGLPTDNFQRGPPEINGAVAVSKGSGGYAISSTEKPTSPLAQEFVDVRSRHSLPLSCSLFDQTKRSTESYNHSFDGNVETSSGNPSNTVTSFAVSGAIKKQRNIKTRPNDVSLAKALGSSMAAELAYADKIEQTRKHLRATRQLKKTVSEAMERFEMDKTDDFDEILSSISLHDESLVTFDDEQAPNDLNPCSPVGLSMVTPGNANEQKVAVDFTSSSEIDKDRVGRAELKGEVDSYIRMRTRFYNLRLALLKLKKRLASTPTQMAKVKKLVAAANEDYESAIGQANSWLEYQVPQKELLKFIKIRQRKLCNETKDCGNTIRRLLGLESLSSRRDPKDAYLSTYVNTRLQSVCRNSAVRIDTEALNKSVDDPILTSSLVDCDMWNLSARSMRRNLEARREQAEILNKSFEEMSKDIEKRTKKSIAAQIVQYDRVIAERTDLITQLDKISSESNKEESLVPPEISTPRRVGVEPLDLDRLSPQTALSDEGRATKPTLVASPVAALEQPADQGNKSCSASSEGTLYEDSREKHMPSGFDKEFPSRRTLDTAEILTILSRHVVTLATDGSSRDGVKQGVENTVEDVVPQKMAHTNEEMRFDSEGAVAEAKEIIVNTNDVANTYADDTVLLNDVLLGSERNPDVIFTKPIGDEKDGSGDASYIQENIALDVSLAQFHLSEIQGRLDISERVGGSAVVVNPITGEEYTSANLSADHVPTSNPPSEISHSESLKGSFESDEDSLISSQDQLNRQNTTIILDKTDIVVENTGGIDQITDTATKYGENCGETTTLLSGFVSKEQILEEKIHDVEEFDSTGEEGTLVITAPKKWKSEENNFVHSFVIEALDARTDIDLSFDYLGSTIKNLQSTNDNQLPAVEKDDMLHVQDERNCNVAEQTAIVSGGNSKGFNLEEELKRIEFQEYSGLRNEEAQGYLTGSNDVVIGLNHLMETFTNLTEGTSEEKRDNDNLPNDVLIVENESKEVNTADENIEEKSEFNTFSFTRTELYDELSSSIRHLFETSSPRRSSLQLSRYRYELSESLLEDTKSSVPRSPPTPQERFMTKMPSSLSPRLGLFLEENLNMKVAETIAQEEAMRLLTDHVVTGIDEEIAQLELRRPLSKRDNKIVDSSEAQTELDDESYEDLLSIEKPSSIFDKLISTPPTNVTPEHEMVQRRKLENLREKVDSSDWIKEKCFQFSKEVWNLVNSRGFMRAMLDEFIPVPELECDTLALDEKERLIVRNKNTLIWATIVELAAVLWPESSAKRSQISSKWLPIPKSSREFAEMSERYVFEQLTGFQPSHRYMRLSRPWASDNSETMIDEAVACSLYGRDPNCVDFKRKVNAEYHYLIEELVKLAGDRFVSSAVQQVIREDESEVINTSPSSSFCRLNGEYGRPSLGGLSTNRLYDLQAPAPPHFLSE</sequence>
<name>A0A158PJW2_ANGCS</name>
<feature type="region of interest" description="Disordered" evidence="2">
    <location>
        <begin position="674"/>
        <end position="764"/>
    </location>
</feature>
<reference evidence="5" key="1">
    <citation type="submission" date="2016-04" db="UniProtKB">
        <authorList>
            <consortium name="WormBaseParasite"/>
        </authorList>
    </citation>
    <scope>IDENTIFICATION</scope>
</reference>
<evidence type="ECO:0000256" key="1">
    <source>
        <dbReference type="SAM" id="Coils"/>
    </source>
</evidence>